<evidence type="ECO:0000313" key="3">
    <source>
        <dbReference type="Proteomes" id="UP001177140"/>
    </source>
</evidence>
<proteinExistence type="predicted"/>
<dbReference type="Proteomes" id="UP001177140">
    <property type="component" value="Unassembled WGS sequence"/>
</dbReference>
<name>A0AA41VB23_PAPNU</name>
<sequence length="210" mass="23555">MPLKLIFAIISTNFYVRSKKHSVVRFQGFGFLQAKEEGILTDDCDYAWMKGHKRTDGSVHPSAAEKYEQVKAAYEKRKEEGTSRSNDFGSVGLVEVFGLDKGKRTLRGFSSSVSKKRVKQAFLTAAVYESTNKCNSPVIGLKKVMAEKNSINGPTTEGPTLDDTYSPNLDFNPVDHPSFTRNMDNASDSQSFDTFRYDELSNHDDLQIIM</sequence>
<dbReference type="AlphaFoldDB" id="A0AA41VB23"/>
<evidence type="ECO:0000256" key="1">
    <source>
        <dbReference type="SAM" id="MobiDB-lite"/>
    </source>
</evidence>
<accession>A0AA41VB23</accession>
<keyword evidence="3" id="KW-1185">Reference proteome</keyword>
<evidence type="ECO:0000313" key="2">
    <source>
        <dbReference type="EMBL" id="MCL7031908.1"/>
    </source>
</evidence>
<protein>
    <submittedName>
        <fullName evidence="2">Uncharacterized protein</fullName>
    </submittedName>
</protein>
<dbReference type="EMBL" id="JAJJMA010117276">
    <property type="protein sequence ID" value="MCL7031908.1"/>
    <property type="molecule type" value="Genomic_DNA"/>
</dbReference>
<feature type="region of interest" description="Disordered" evidence="1">
    <location>
        <begin position="150"/>
        <end position="170"/>
    </location>
</feature>
<feature type="compositionally biased region" description="Polar residues" evidence="1">
    <location>
        <begin position="150"/>
        <end position="169"/>
    </location>
</feature>
<reference evidence="2" key="1">
    <citation type="submission" date="2022-03" db="EMBL/GenBank/DDBJ databases">
        <title>A functionally conserved STORR gene fusion in Papaver species that diverged 16.8 million years ago.</title>
        <authorList>
            <person name="Catania T."/>
        </authorList>
    </citation>
    <scope>NUCLEOTIDE SEQUENCE</scope>
    <source>
        <strain evidence="2">S-191538</strain>
    </source>
</reference>
<organism evidence="2 3">
    <name type="scientific">Papaver nudicaule</name>
    <name type="common">Iceland poppy</name>
    <dbReference type="NCBI Taxonomy" id="74823"/>
    <lineage>
        <taxon>Eukaryota</taxon>
        <taxon>Viridiplantae</taxon>
        <taxon>Streptophyta</taxon>
        <taxon>Embryophyta</taxon>
        <taxon>Tracheophyta</taxon>
        <taxon>Spermatophyta</taxon>
        <taxon>Magnoliopsida</taxon>
        <taxon>Ranunculales</taxon>
        <taxon>Papaveraceae</taxon>
        <taxon>Papaveroideae</taxon>
        <taxon>Papaver</taxon>
    </lineage>
</organism>
<comment type="caution">
    <text evidence="2">The sequence shown here is derived from an EMBL/GenBank/DDBJ whole genome shotgun (WGS) entry which is preliminary data.</text>
</comment>
<gene>
    <name evidence="2" type="ORF">MKW94_016835</name>
</gene>